<name>A0A915BBF6_PARUN</name>
<organism evidence="4 5">
    <name type="scientific">Parascaris univalens</name>
    <name type="common">Nematode worm</name>
    <dbReference type="NCBI Taxonomy" id="6257"/>
    <lineage>
        <taxon>Eukaryota</taxon>
        <taxon>Metazoa</taxon>
        <taxon>Ecdysozoa</taxon>
        <taxon>Nematoda</taxon>
        <taxon>Chromadorea</taxon>
        <taxon>Rhabditida</taxon>
        <taxon>Spirurina</taxon>
        <taxon>Ascaridomorpha</taxon>
        <taxon>Ascaridoidea</taxon>
        <taxon>Ascarididae</taxon>
        <taxon>Parascaris</taxon>
    </lineage>
</organism>
<dbReference type="InterPro" id="IPR031259">
    <property type="entry name" value="ILBP"/>
</dbReference>
<evidence type="ECO:0000256" key="2">
    <source>
        <dbReference type="ARBA" id="ARBA00023121"/>
    </source>
</evidence>
<dbReference type="FunFam" id="2.40.128.20:FF:000001">
    <property type="entry name" value="Fatty acid-binding protein, adipocyte"/>
    <property type="match status" value="1"/>
</dbReference>
<dbReference type="PRINTS" id="PR00178">
    <property type="entry name" value="FATTYACIDBP"/>
</dbReference>
<dbReference type="AlphaFoldDB" id="A0A915BBF6"/>
<dbReference type="Pfam" id="PF00061">
    <property type="entry name" value="Lipocalin"/>
    <property type="match status" value="1"/>
</dbReference>
<evidence type="ECO:0000259" key="3">
    <source>
        <dbReference type="Pfam" id="PF00061"/>
    </source>
</evidence>
<evidence type="ECO:0000313" key="4">
    <source>
        <dbReference type="Proteomes" id="UP000887569"/>
    </source>
</evidence>
<dbReference type="Proteomes" id="UP000887569">
    <property type="component" value="Unplaced"/>
</dbReference>
<comment type="similarity">
    <text evidence="1">Belongs to the calycin superfamily. Fatty-acid binding protein (FABP) family.</text>
</comment>
<evidence type="ECO:0000256" key="1">
    <source>
        <dbReference type="ARBA" id="ARBA00008390"/>
    </source>
</evidence>
<dbReference type="PANTHER" id="PTHR11955">
    <property type="entry name" value="FATTY ACID BINDING PROTEIN"/>
    <property type="match status" value="1"/>
</dbReference>
<accession>A0A915BBF6</accession>
<sequence length="138" mass="15715">MSTEKLIGKWTFLDSENFDAYLKQCGVGLITRKMAVTLKPSLTISCDNGKWKIVSESTFKTIVVEFELDKEFEETTGDGRKLMSKFTVEGNKLIQEQKAIKAGDKDSRFERYVDESGHLIIICECEGVVSKRTYKRAE</sequence>
<dbReference type="InterPro" id="IPR012674">
    <property type="entry name" value="Calycin"/>
</dbReference>
<keyword evidence="4" id="KW-1185">Reference proteome</keyword>
<feature type="domain" description="Lipocalin/cytosolic fatty-acid binding" evidence="3">
    <location>
        <begin position="8"/>
        <end position="110"/>
    </location>
</feature>
<dbReference type="InterPro" id="IPR000566">
    <property type="entry name" value="Lipocln_cytosolic_FA-bd_dom"/>
</dbReference>
<dbReference type="InterPro" id="IPR000463">
    <property type="entry name" value="Fatty_acid-bd"/>
</dbReference>
<dbReference type="WBParaSite" id="PgR033_g017_t01">
    <property type="protein sequence ID" value="PgR033_g017_t01"/>
    <property type="gene ID" value="PgR033_g017"/>
</dbReference>
<dbReference type="SUPFAM" id="SSF50814">
    <property type="entry name" value="Lipocalins"/>
    <property type="match status" value="1"/>
</dbReference>
<proteinExistence type="inferred from homology"/>
<dbReference type="GO" id="GO:0005504">
    <property type="term" value="F:fatty acid binding"/>
    <property type="evidence" value="ECO:0007669"/>
    <property type="project" value="UniProtKB-ARBA"/>
</dbReference>
<dbReference type="Gene3D" id="2.40.128.20">
    <property type="match status" value="1"/>
</dbReference>
<reference evidence="5" key="1">
    <citation type="submission" date="2022-11" db="UniProtKB">
        <authorList>
            <consortium name="WormBaseParasite"/>
        </authorList>
    </citation>
    <scope>IDENTIFICATION</scope>
</reference>
<evidence type="ECO:0000313" key="5">
    <source>
        <dbReference type="WBParaSite" id="PgR033_g017_t01"/>
    </source>
</evidence>
<keyword evidence="2" id="KW-0446">Lipid-binding</keyword>
<dbReference type="CDD" id="cd00742">
    <property type="entry name" value="FABP"/>
    <property type="match status" value="1"/>
</dbReference>
<protein>
    <submittedName>
        <fullName evidence="5">Lipocalin/cytosolic fatty-acid binding domain-containing protein</fullName>
    </submittedName>
</protein>